<dbReference type="STRING" id="469383.Cwoe_4880"/>
<dbReference type="EMBL" id="CP001854">
    <property type="protein sequence ID" value="ADB53292.1"/>
    <property type="molecule type" value="Genomic_DNA"/>
</dbReference>
<evidence type="ECO:0000313" key="1">
    <source>
        <dbReference type="EMBL" id="ADB53292.1"/>
    </source>
</evidence>
<evidence type="ECO:0000313" key="2">
    <source>
        <dbReference type="Proteomes" id="UP000008229"/>
    </source>
</evidence>
<dbReference type="PANTHER" id="PTHR11803:SF39">
    <property type="entry name" value="2-IMINOBUTANOATE_2-IMINOPROPANOATE DEAMINASE"/>
    <property type="match status" value="1"/>
</dbReference>
<protein>
    <submittedName>
        <fullName evidence="1">Endoribonuclease L-PSP</fullName>
    </submittedName>
</protein>
<reference evidence="2" key="2">
    <citation type="submission" date="2010-01" db="EMBL/GenBank/DDBJ databases">
        <title>The complete genome of Conexibacter woesei DSM 14684.</title>
        <authorList>
            <consortium name="US DOE Joint Genome Institute (JGI-PGF)"/>
            <person name="Lucas S."/>
            <person name="Copeland A."/>
            <person name="Lapidus A."/>
            <person name="Glavina del Rio T."/>
            <person name="Dalin E."/>
            <person name="Tice H."/>
            <person name="Bruce D."/>
            <person name="Goodwin L."/>
            <person name="Pitluck S."/>
            <person name="Kyrpides N."/>
            <person name="Mavromatis K."/>
            <person name="Ivanova N."/>
            <person name="Mikhailova N."/>
            <person name="Chertkov O."/>
            <person name="Brettin T."/>
            <person name="Detter J.C."/>
            <person name="Han C."/>
            <person name="Larimer F."/>
            <person name="Land M."/>
            <person name="Hauser L."/>
            <person name="Markowitz V."/>
            <person name="Cheng J.-F."/>
            <person name="Hugenholtz P."/>
            <person name="Woyke T."/>
            <person name="Wu D."/>
            <person name="Pukall R."/>
            <person name="Steenblock K."/>
            <person name="Schneider S."/>
            <person name="Klenk H.-P."/>
            <person name="Eisen J.A."/>
        </authorList>
    </citation>
    <scope>NUCLEOTIDE SEQUENCE [LARGE SCALE GENOMIC DNA]</scope>
    <source>
        <strain evidence="2">DSM 14684 / CIP 108061 / JCM 11494 / NBRC 100937 / ID131577</strain>
    </source>
</reference>
<gene>
    <name evidence="1" type="ordered locus">Cwoe_4880</name>
</gene>
<dbReference type="PANTHER" id="PTHR11803">
    <property type="entry name" value="2-IMINOBUTANOATE/2-IMINOPROPANOATE DEAMINASE RIDA"/>
    <property type="match status" value="1"/>
</dbReference>
<name>D3FBA0_CONWI</name>
<dbReference type="OrthoDB" id="8684161at2"/>
<dbReference type="SUPFAM" id="SSF55298">
    <property type="entry name" value="YjgF-like"/>
    <property type="match status" value="1"/>
</dbReference>
<dbReference type="Pfam" id="PF01042">
    <property type="entry name" value="Ribonuc_L-PSP"/>
    <property type="match status" value="1"/>
</dbReference>
<dbReference type="InterPro" id="IPR035959">
    <property type="entry name" value="RutC-like_sf"/>
</dbReference>
<dbReference type="KEGG" id="cwo:Cwoe_4880"/>
<dbReference type="HOGENOM" id="CLU_100715_7_1_11"/>
<dbReference type="GO" id="GO:0019239">
    <property type="term" value="F:deaminase activity"/>
    <property type="evidence" value="ECO:0007669"/>
    <property type="project" value="TreeGrafter"/>
</dbReference>
<dbReference type="eggNOG" id="COG0251">
    <property type="taxonomic scope" value="Bacteria"/>
</dbReference>
<dbReference type="InterPro" id="IPR006175">
    <property type="entry name" value="YjgF/YER057c/UK114"/>
</dbReference>
<organism evidence="1 2">
    <name type="scientific">Conexibacter woesei (strain DSM 14684 / CCUG 47730 / CIP 108061 / JCM 11494 / NBRC 100937 / ID131577)</name>
    <dbReference type="NCBI Taxonomy" id="469383"/>
    <lineage>
        <taxon>Bacteria</taxon>
        <taxon>Bacillati</taxon>
        <taxon>Actinomycetota</taxon>
        <taxon>Thermoleophilia</taxon>
        <taxon>Solirubrobacterales</taxon>
        <taxon>Conexibacteraceae</taxon>
        <taxon>Conexibacter</taxon>
    </lineage>
</organism>
<dbReference type="GO" id="GO:0005829">
    <property type="term" value="C:cytosol"/>
    <property type="evidence" value="ECO:0007669"/>
    <property type="project" value="TreeGrafter"/>
</dbReference>
<dbReference type="CDD" id="cd00448">
    <property type="entry name" value="YjgF_YER057c_UK114_family"/>
    <property type="match status" value="1"/>
</dbReference>
<proteinExistence type="predicted"/>
<dbReference type="RefSeq" id="WP_012936343.1">
    <property type="nucleotide sequence ID" value="NC_013739.1"/>
</dbReference>
<sequence>MKQPVAGTTPAASYSPGMLASGRTLYVSGQGPLDGGEVVSGTIEQETQLTLENLARVLADGGATPADVVRVGIFLADLDEFDAMDAVYKRFFADAAPGAALPARTTVGAALRGIKVEIDCVAVLPDPEG</sequence>
<reference evidence="1 2" key="1">
    <citation type="journal article" date="2010" name="Stand. Genomic Sci.">
        <title>Complete genome sequence of Conexibacter woesei type strain (ID131577).</title>
        <authorList>
            <person name="Pukall R."/>
            <person name="Lapidus A."/>
            <person name="Glavina Del Rio T."/>
            <person name="Copeland A."/>
            <person name="Tice H."/>
            <person name="Cheng J.-F."/>
            <person name="Lucas S."/>
            <person name="Chen F."/>
            <person name="Nolan M."/>
            <person name="Bruce D."/>
            <person name="Goodwin L."/>
            <person name="Pitluck S."/>
            <person name="Mavromatis K."/>
            <person name="Ivanova N."/>
            <person name="Ovchinnikova G."/>
            <person name="Pati A."/>
            <person name="Chen A."/>
            <person name="Palaniappan K."/>
            <person name="Land M."/>
            <person name="Hauser L."/>
            <person name="Chang Y.-J."/>
            <person name="Jeffries C.D."/>
            <person name="Chain P."/>
            <person name="Meincke L."/>
            <person name="Sims D."/>
            <person name="Brettin T."/>
            <person name="Detter J.C."/>
            <person name="Rohde M."/>
            <person name="Goeker M."/>
            <person name="Bristow J."/>
            <person name="Eisen J.A."/>
            <person name="Markowitz V."/>
            <person name="Kyrpides N.C."/>
            <person name="Klenk H.-P."/>
            <person name="Hugenholtz P."/>
        </authorList>
    </citation>
    <scope>NUCLEOTIDE SEQUENCE [LARGE SCALE GENOMIC DNA]</scope>
    <source>
        <strain evidence="2">DSM 14684 / CIP 108061 / JCM 11494 / NBRC 100937 / ID131577</strain>
    </source>
</reference>
<keyword evidence="2" id="KW-1185">Reference proteome</keyword>
<dbReference type="AlphaFoldDB" id="D3FBA0"/>
<dbReference type="Gene3D" id="3.30.1330.40">
    <property type="entry name" value="RutC-like"/>
    <property type="match status" value="1"/>
</dbReference>
<dbReference type="Proteomes" id="UP000008229">
    <property type="component" value="Chromosome"/>
</dbReference>
<accession>D3FBA0</accession>